<keyword evidence="1" id="KW-0472">Membrane</keyword>
<dbReference type="RefSeq" id="WP_009048015.1">
    <property type="nucleotide sequence ID" value="NZ_CM001490.1"/>
</dbReference>
<feature type="transmembrane region" description="Helical" evidence="1">
    <location>
        <begin position="188"/>
        <end position="209"/>
    </location>
</feature>
<protein>
    <submittedName>
        <fullName evidence="2">Uncharacterized protein</fullName>
    </submittedName>
</protein>
<proteinExistence type="predicted"/>
<dbReference type="AlphaFoldDB" id="A0AB33WMN2"/>
<evidence type="ECO:0000313" key="3">
    <source>
        <dbReference type="Proteomes" id="UP000003790"/>
    </source>
</evidence>
<name>A0AB33WMN2_9PSED</name>
<gene>
    <name evidence="2" type="ORF">PchlO6_2119</name>
</gene>
<evidence type="ECO:0000256" key="1">
    <source>
        <dbReference type="SAM" id="Phobius"/>
    </source>
</evidence>
<evidence type="ECO:0000313" key="2">
    <source>
        <dbReference type="EMBL" id="EIM14333.1"/>
    </source>
</evidence>
<dbReference type="Proteomes" id="UP000003790">
    <property type="component" value="Chromosome"/>
</dbReference>
<sequence>MNLHFGIESHSDPLDHDDGTDDFIIGKYRAQIDGVEAPPRVSISAGFSLDELELLRHFEELSTLHAAEIEATQHKILRNSIAHEQALNSLTESDNISQQSDTVPMNDITREEFNAKLETIEARMDARVESVSSKIDAFLATQSAVQVERDKAQAERDKRFEMLAERATKAAEGAEEAAKQSATVKANYWAAVAVQLLAVVAILVGAYYANQANVFGAMQTTMSAYQAGKDSVKPNETPQPPPAK</sequence>
<keyword evidence="1" id="KW-1133">Transmembrane helix</keyword>
<accession>A0AB33WMN2</accession>
<organism evidence="2 3">
    <name type="scientific">Pseudomonas chlororaphis O6</name>
    <dbReference type="NCBI Taxonomy" id="1037915"/>
    <lineage>
        <taxon>Bacteria</taxon>
        <taxon>Pseudomonadati</taxon>
        <taxon>Pseudomonadota</taxon>
        <taxon>Gammaproteobacteria</taxon>
        <taxon>Pseudomonadales</taxon>
        <taxon>Pseudomonadaceae</taxon>
        <taxon>Pseudomonas</taxon>
    </lineage>
</organism>
<comment type="caution">
    <text evidence="2">The sequence shown here is derived from an EMBL/GenBank/DDBJ whole genome shotgun (WGS) entry which is preliminary data.</text>
</comment>
<keyword evidence="1" id="KW-0812">Transmembrane</keyword>
<dbReference type="EMBL" id="AHOT01000027">
    <property type="protein sequence ID" value="EIM14333.1"/>
    <property type="molecule type" value="Genomic_DNA"/>
</dbReference>
<reference evidence="2 3" key="1">
    <citation type="journal article" date="2012" name="PLoS Genet.">
        <title>Comparative Genomics of Plant-Associated Pseudomonas spp.: Insights into Diversity and Inheritance of Traits Involved in Multitrophic Interactions.</title>
        <authorList>
            <person name="Loper J.E."/>
            <person name="Hassan K.A."/>
            <person name="Mavrodi D.V."/>
            <person name="Davis E.W.II."/>
            <person name="Lim C.K."/>
            <person name="Shaffer B.T."/>
            <person name="Elbourne L.D."/>
            <person name="Stockwell V.O."/>
            <person name="Hartney S.L."/>
            <person name="Breakwell K."/>
            <person name="Henkels M.D."/>
            <person name="Tetu S.G."/>
            <person name="Rangel L.I."/>
            <person name="Kidarsa T.A."/>
            <person name="Wilson N.L."/>
            <person name="van de Mortel J.E."/>
            <person name="Song C."/>
            <person name="Blumhagen R."/>
            <person name="Radune D."/>
            <person name="Hostetler J.B."/>
            <person name="Brinkac L.M."/>
            <person name="Durkin A.S."/>
            <person name="Kluepfel D.A."/>
            <person name="Wechter W.P."/>
            <person name="Anderson A.J."/>
            <person name="Kim Y.C."/>
            <person name="Pierson L.S.III."/>
            <person name="Pierson E.A."/>
            <person name="Lindow S.E."/>
            <person name="Kobayashi D.Y."/>
            <person name="Raaijmakers J.M."/>
            <person name="Weller D.M."/>
            <person name="Thomashow L.S."/>
            <person name="Allen A.E."/>
            <person name="Paulsen I.T."/>
        </authorList>
    </citation>
    <scope>NUCLEOTIDE SEQUENCE [LARGE SCALE GENOMIC DNA]</scope>
    <source>
        <strain evidence="2 3">O6</strain>
    </source>
</reference>